<reference evidence="2" key="1">
    <citation type="submission" date="2023-07" db="EMBL/GenBank/DDBJ databases">
        <title>30 novel species of actinomycetes from the DSMZ collection.</title>
        <authorList>
            <person name="Nouioui I."/>
        </authorList>
    </citation>
    <scope>NUCLEOTIDE SEQUENCE [LARGE SCALE GENOMIC DNA]</scope>
    <source>
        <strain evidence="2">DSM 41640</strain>
    </source>
</reference>
<accession>A0ABU2VH17</accession>
<evidence type="ECO:0000313" key="2">
    <source>
        <dbReference type="Proteomes" id="UP001183824"/>
    </source>
</evidence>
<dbReference type="Pfam" id="PF04228">
    <property type="entry name" value="Zn_peptidase"/>
    <property type="match status" value="1"/>
</dbReference>
<dbReference type="Proteomes" id="UP001183824">
    <property type="component" value="Unassembled WGS sequence"/>
</dbReference>
<organism evidence="1 2">
    <name type="scientific">Streptomyces doebereineriae</name>
    <dbReference type="NCBI Taxonomy" id="3075528"/>
    <lineage>
        <taxon>Bacteria</taxon>
        <taxon>Bacillati</taxon>
        <taxon>Actinomycetota</taxon>
        <taxon>Actinomycetes</taxon>
        <taxon>Kitasatosporales</taxon>
        <taxon>Streptomycetaceae</taxon>
        <taxon>Streptomyces</taxon>
    </lineage>
</organism>
<dbReference type="EMBL" id="JAVREZ010000013">
    <property type="protein sequence ID" value="MDT0484875.1"/>
    <property type="molecule type" value="Genomic_DNA"/>
</dbReference>
<protein>
    <submittedName>
        <fullName evidence="1">Neutral zinc metallopeptidase</fullName>
    </submittedName>
</protein>
<dbReference type="InterPro" id="IPR007343">
    <property type="entry name" value="Uncharacterised_pept_Zn_put"/>
</dbReference>
<proteinExistence type="predicted"/>
<comment type="caution">
    <text evidence="1">The sequence shown here is derived from an EMBL/GenBank/DDBJ whole genome shotgun (WGS) entry which is preliminary data.</text>
</comment>
<name>A0ABU2VH17_9ACTN</name>
<gene>
    <name evidence="1" type="ORF">RNB18_32675</name>
</gene>
<evidence type="ECO:0000313" key="1">
    <source>
        <dbReference type="EMBL" id="MDT0484875.1"/>
    </source>
</evidence>
<sequence length="187" mass="20662">MEQDIDVAANGVDAYWKKHWNEFFTGSYSSPTIYGAYDGNSAVEPQCGGDPPLANNAFYCRDGSDFIAWDTHLMENGYAAGDVYVYFIIAHEWGHAVQQRLDVRLRDVSLELQADCIAGAELNGAAQDGTILFEEGDADELGQAIKSTADDFPWNKETDHGDVNQRISYFNKGWQGGITACLPQYVS</sequence>
<keyword evidence="2" id="KW-1185">Reference proteome</keyword>
<dbReference type="SUPFAM" id="SSF55486">
    <property type="entry name" value="Metalloproteases ('zincins'), catalytic domain"/>
    <property type="match status" value="1"/>
</dbReference>
<dbReference type="RefSeq" id="WP_311717719.1">
    <property type="nucleotide sequence ID" value="NZ_JAVREZ010000013.1"/>
</dbReference>